<dbReference type="EMBL" id="AUSV01000044">
    <property type="protein sequence ID" value="ESP92734.1"/>
    <property type="molecule type" value="Genomic_DNA"/>
</dbReference>
<sequence length="48" mass="5178">MKSLKLDLLTLVQGGTGSADSPSLPQRAQHVALPRIEKSGIYKKSLED</sequence>
<comment type="caution">
    <text evidence="1">The sequence shown here is derived from an EMBL/GenBank/DDBJ whole genome shotgun (WGS) entry which is preliminary data.</text>
</comment>
<evidence type="ECO:0000313" key="2">
    <source>
        <dbReference type="Proteomes" id="UP000017820"/>
    </source>
</evidence>
<dbReference type="RefSeq" id="WP_023399763.1">
    <property type="nucleotide sequence ID" value="NZ_AUSV01000044.1"/>
</dbReference>
<organism evidence="1 2">
    <name type="scientific">Pseudoalteromonas luteoviolacea (strain 2ta16)</name>
    <dbReference type="NCBI Taxonomy" id="1353533"/>
    <lineage>
        <taxon>Bacteria</taxon>
        <taxon>Pseudomonadati</taxon>
        <taxon>Pseudomonadota</taxon>
        <taxon>Gammaproteobacteria</taxon>
        <taxon>Alteromonadales</taxon>
        <taxon>Pseudoalteromonadaceae</taxon>
        <taxon>Pseudoalteromonas</taxon>
    </lineage>
</organism>
<proteinExistence type="predicted"/>
<reference evidence="1 2" key="1">
    <citation type="submission" date="2013-07" db="EMBL/GenBank/DDBJ databases">
        <title>Draft genome sequence of Pseudoalteromonas luteoviolacea 2ta16.</title>
        <authorList>
            <person name="Allen E.E."/>
            <person name="Azam F."/>
            <person name="Podell S."/>
        </authorList>
    </citation>
    <scope>NUCLEOTIDE SEQUENCE [LARGE SCALE GENOMIC DNA]</scope>
    <source>
        <strain evidence="1 2">2ta16</strain>
    </source>
</reference>
<accession>V4HXR3</accession>
<protein>
    <submittedName>
        <fullName evidence="1">Uncharacterized protein</fullName>
    </submittedName>
</protein>
<gene>
    <name evidence="1" type="ORF">PL2TA16_03932</name>
</gene>
<dbReference type="PATRIC" id="fig|1353533.3.peg.2876"/>
<evidence type="ECO:0000313" key="1">
    <source>
        <dbReference type="EMBL" id="ESP92734.1"/>
    </source>
</evidence>
<dbReference type="Proteomes" id="UP000017820">
    <property type="component" value="Unassembled WGS sequence"/>
</dbReference>
<dbReference type="AlphaFoldDB" id="V4HXR3"/>
<name>V4HXR3_PSEL2</name>